<dbReference type="Proteomes" id="UP001231915">
    <property type="component" value="Unassembled WGS sequence"/>
</dbReference>
<gene>
    <name evidence="1" type="ORF">QNM18_00685</name>
</gene>
<proteinExistence type="predicted"/>
<evidence type="ECO:0000313" key="1">
    <source>
        <dbReference type="EMBL" id="MDK2593580.1"/>
    </source>
</evidence>
<dbReference type="RefSeq" id="WP_284136015.1">
    <property type="nucleotide sequence ID" value="NZ_JASJUT010000001.1"/>
</dbReference>
<dbReference type="InterPro" id="IPR006311">
    <property type="entry name" value="TAT_signal"/>
</dbReference>
<keyword evidence="2" id="KW-1185">Reference proteome</keyword>
<reference evidence="1 2" key="1">
    <citation type="submission" date="2023-05" db="EMBL/GenBank/DDBJ databases">
        <title>Pseudoalteromonas ardens sp. nov., Pseudoalteromonas obscura sp. nov., and Pseudoalteromonas umbrosa sp. nov., isolated from the coral Montipora capitata.</title>
        <authorList>
            <person name="Thomas E.M."/>
            <person name="Smith E.M."/>
            <person name="Papke E."/>
            <person name="Shlafstein M.D."/>
            <person name="Oline D.K."/>
            <person name="Videau P."/>
            <person name="Saw J.H."/>
            <person name="Strangman W.K."/>
            <person name="Ushijima B."/>
        </authorList>
    </citation>
    <scope>NUCLEOTIDE SEQUENCE [LARGE SCALE GENOMIC DNA]</scope>
    <source>
        <strain evidence="1 2">P94</strain>
    </source>
</reference>
<comment type="caution">
    <text evidence="1">The sequence shown here is derived from an EMBL/GenBank/DDBJ whole genome shotgun (WGS) entry which is preliminary data.</text>
</comment>
<dbReference type="EMBL" id="JASJUT010000001">
    <property type="protein sequence ID" value="MDK2593580.1"/>
    <property type="molecule type" value="Genomic_DNA"/>
</dbReference>
<protein>
    <recommendedName>
        <fullName evidence="3">DUF362 domain-containing protein</fullName>
    </recommendedName>
</protein>
<evidence type="ECO:0000313" key="2">
    <source>
        <dbReference type="Proteomes" id="UP001231915"/>
    </source>
</evidence>
<sequence>MESLDNKGLSRRSFLKGTGAGMGILASSMPSLAFENVFNNHNGAVATGQLKNAGLLEQTQTNSLFTQLTTALNFKQSKGEKVLVVLGQVSTQAFPHSVDHKLVSACLAHLLEKGCNSQDIAIAYHAPNTLASNSPLVRAIAPPEEDSRLHKAQLVNVANSDAWLTVEMPKSLPKVKILEQAQSADHIIFLDQLTDKHGSINCPLKGLAKVLFDSQSFSKYSNQYEDLFNMNEIHNAISKKVRLLAYNTSRFIAKSNGSDVQIHHVHPGMLAISNDVKSHQLFAENYLHSVLNTTPESKYSAQELTWFQSGVSRDPMTIAHIEKTIRKSGASLSKLELV</sequence>
<accession>A0ABT7EE68</accession>
<dbReference type="PROSITE" id="PS51318">
    <property type="entry name" value="TAT"/>
    <property type="match status" value="1"/>
</dbReference>
<organism evidence="1 2">
    <name type="scientific">Pseudoalteromonas obscura</name>
    <dbReference type="NCBI Taxonomy" id="3048491"/>
    <lineage>
        <taxon>Bacteria</taxon>
        <taxon>Pseudomonadati</taxon>
        <taxon>Pseudomonadota</taxon>
        <taxon>Gammaproteobacteria</taxon>
        <taxon>Alteromonadales</taxon>
        <taxon>Pseudoalteromonadaceae</taxon>
        <taxon>Pseudoalteromonas</taxon>
    </lineage>
</organism>
<evidence type="ECO:0008006" key="3">
    <source>
        <dbReference type="Google" id="ProtNLM"/>
    </source>
</evidence>
<name>A0ABT7EE68_9GAMM</name>